<dbReference type="Gene3D" id="1.25.40.90">
    <property type="match status" value="1"/>
</dbReference>
<dbReference type="RefSeq" id="XP_003291895.1">
    <property type="nucleotide sequence ID" value="XM_003291847.1"/>
</dbReference>
<dbReference type="AlphaFoldDB" id="F0ZWU2"/>
<dbReference type="OMA" id="NIIIIMR"/>
<dbReference type="InParanoid" id="F0ZWU2"/>
<dbReference type="GeneID" id="10505643"/>
<evidence type="ECO:0000313" key="1">
    <source>
        <dbReference type="EMBL" id="EGC31584.1"/>
    </source>
</evidence>
<reference evidence="2" key="1">
    <citation type="journal article" date="2011" name="Genome Biol.">
        <title>Comparative genomics of the social amoebae Dictyostelium discoideum and Dictyostelium purpureum.</title>
        <authorList>
            <consortium name="US DOE Joint Genome Institute (JGI-PGF)"/>
            <person name="Sucgang R."/>
            <person name="Kuo A."/>
            <person name="Tian X."/>
            <person name="Salerno W."/>
            <person name="Parikh A."/>
            <person name="Feasley C.L."/>
            <person name="Dalin E."/>
            <person name="Tu H."/>
            <person name="Huang E."/>
            <person name="Barry K."/>
            <person name="Lindquist E."/>
            <person name="Shapiro H."/>
            <person name="Bruce D."/>
            <person name="Schmutz J."/>
            <person name="Salamov A."/>
            <person name="Fey P."/>
            <person name="Gaudet P."/>
            <person name="Anjard C."/>
            <person name="Babu M.M."/>
            <person name="Basu S."/>
            <person name="Bushmanova Y."/>
            <person name="van der Wel H."/>
            <person name="Katoh-Kurasawa M."/>
            <person name="Dinh C."/>
            <person name="Coutinho P.M."/>
            <person name="Saito T."/>
            <person name="Elias M."/>
            <person name="Schaap P."/>
            <person name="Kay R.R."/>
            <person name="Henrissat B."/>
            <person name="Eichinger L."/>
            <person name="Rivero F."/>
            <person name="Putnam N.H."/>
            <person name="West C.M."/>
            <person name="Loomis W.F."/>
            <person name="Chisholm R.L."/>
            <person name="Shaulsky G."/>
            <person name="Strassmann J.E."/>
            <person name="Queller D.C."/>
            <person name="Kuspa A."/>
            <person name="Grigoriev I.V."/>
        </authorList>
    </citation>
    <scope>NUCLEOTIDE SEQUENCE [LARGE SCALE GENOMIC DNA]</scope>
    <source>
        <strain evidence="2">QSDP1</strain>
    </source>
</reference>
<name>F0ZWU2_DICPU</name>
<dbReference type="eggNOG" id="ENOG502RIKQ">
    <property type="taxonomic scope" value="Eukaryota"/>
</dbReference>
<dbReference type="VEuPathDB" id="AmoebaDB:DICPUDRAFT_39740"/>
<sequence>MAVPLEQYDSSITSFENFPTERFKEQLENLSNDSVERATQYVIDNIKSIDDLFEVLLNRMRKVWYIKTNYNKSYNKNIIIIMR</sequence>
<proteinExistence type="predicted"/>
<dbReference type="Proteomes" id="UP000001064">
    <property type="component" value="Unassembled WGS sequence"/>
</dbReference>
<evidence type="ECO:0000313" key="2">
    <source>
        <dbReference type="Proteomes" id="UP000001064"/>
    </source>
</evidence>
<organism evidence="1 2">
    <name type="scientific">Dictyostelium purpureum</name>
    <name type="common">Slime mold</name>
    <dbReference type="NCBI Taxonomy" id="5786"/>
    <lineage>
        <taxon>Eukaryota</taxon>
        <taxon>Amoebozoa</taxon>
        <taxon>Evosea</taxon>
        <taxon>Eumycetozoa</taxon>
        <taxon>Dictyostelia</taxon>
        <taxon>Dictyosteliales</taxon>
        <taxon>Dictyosteliaceae</taxon>
        <taxon>Dictyostelium</taxon>
    </lineage>
</organism>
<keyword evidence="2" id="KW-1185">Reference proteome</keyword>
<protein>
    <submittedName>
        <fullName evidence="1">Uncharacterized protein</fullName>
    </submittedName>
</protein>
<dbReference type="InterPro" id="IPR008942">
    <property type="entry name" value="ENTH_VHS"/>
</dbReference>
<dbReference type="KEGG" id="dpp:DICPUDRAFT_39740"/>
<gene>
    <name evidence="1" type="ORF">DICPUDRAFT_39740</name>
</gene>
<accession>F0ZWU2</accession>
<dbReference type="EMBL" id="GL871244">
    <property type="protein sequence ID" value="EGC31584.1"/>
    <property type="molecule type" value="Genomic_DNA"/>
</dbReference>
<dbReference type="OrthoDB" id="21266at2759"/>